<feature type="compositionally biased region" description="Low complexity" evidence="1">
    <location>
        <begin position="430"/>
        <end position="465"/>
    </location>
</feature>
<gene>
    <name evidence="2" type="ORF">HJC23_011429</name>
</gene>
<sequence>MQMTNPSMMTSESGRDLIKRNKKKISNGSTNSTNSNSGIDLRICYYNLLSSSNYDGTLSQTDYLTFLSLQSNDIALRTPWNTPVSSFQQLSPTFIKVYNLYACGDALVGCPSIEGISVEDVYDLEEGFLGRFCESVEGAVKDYAEEIGLLNGDISGVNDSSDDDIDEKTGETKKPASSENETKSNNLFTGILPISFTYQIGNTFDLHANSILTGSNPFNKMKDDLIEGVEEVVRNVTENLFDGNRTVVYVEGSFAIDSMSDVECAVQTANHVVCQYVLSTLHLMLVNQSKTEIELSFLDGLTEALHEDKPFFRIESGLIFVNVGNAGFKPVDVEEVNGYASGDVSQGNVQWKIPLLASASIMAVIGSILFAFLRRSHGKDENKQLEKQSMSEGDVFIGQLMENDSFTFKLTNSRSAGDNTIQDLERGTASTSSSAPSNSFSDVSNTSSARSCASSSSPGYSSSSSDETFASMVKNTNTNPFSLHSNASSSCGSSSPVGNLTPGKSPGLAFGQSPGGDIYNIGSFDQCESQDTLDQYVKTRLSLDNYDDWLSTVAESEDEFSRSDVSSLSEAVHDVEKVLPKVWNDQSEKNYTVPLTAATNSSDNSKAKASTLKCGNSHDSLESLGDNIPTALATVSASQSGMEFVGDSSVASSKMTDDDGVSSIEVSTINSENTFLDGPRALLANIGVAFNTMKSTRNISKPRPFFEFASPKEDDKEGQSDISRHLDSDSLEEIKSDLASAIQAGDWTAVSATALLLAKADPATGDLEDMQASVASQRSLSTMTMTQQSRASELNNLVEKGDWRGILVAVSQYEGASDTESYTSNISALHEQPGTYLARDQLTSTCNSNIFNIKAEVEALVLSIVPDEIDNVDEMLLQFSGREDELIESLRIMQDRSIAQNERDANRN</sequence>
<keyword evidence="3" id="KW-1185">Reference proteome</keyword>
<protein>
    <submittedName>
        <fullName evidence="2">Uncharacterized protein</fullName>
    </submittedName>
</protein>
<feature type="region of interest" description="Disordered" evidence="1">
    <location>
        <begin position="425"/>
        <end position="467"/>
    </location>
</feature>
<feature type="compositionally biased region" description="Low complexity" evidence="1">
    <location>
        <begin position="485"/>
        <end position="495"/>
    </location>
</feature>
<accession>A0ABD3PL50</accession>
<dbReference type="AlphaFoldDB" id="A0ABD3PL50"/>
<feature type="compositionally biased region" description="Basic and acidic residues" evidence="1">
    <location>
        <begin position="710"/>
        <end position="728"/>
    </location>
</feature>
<feature type="region of interest" description="Disordered" evidence="1">
    <location>
        <begin position="485"/>
        <end position="512"/>
    </location>
</feature>
<organism evidence="2 3">
    <name type="scientific">Cyclotella cryptica</name>
    <dbReference type="NCBI Taxonomy" id="29204"/>
    <lineage>
        <taxon>Eukaryota</taxon>
        <taxon>Sar</taxon>
        <taxon>Stramenopiles</taxon>
        <taxon>Ochrophyta</taxon>
        <taxon>Bacillariophyta</taxon>
        <taxon>Coscinodiscophyceae</taxon>
        <taxon>Thalassiosirophycidae</taxon>
        <taxon>Stephanodiscales</taxon>
        <taxon>Stephanodiscaceae</taxon>
        <taxon>Cyclotella</taxon>
    </lineage>
</organism>
<name>A0ABD3PL50_9STRA</name>
<dbReference type="Proteomes" id="UP001516023">
    <property type="component" value="Unassembled WGS sequence"/>
</dbReference>
<dbReference type="EMBL" id="JABMIG020000156">
    <property type="protein sequence ID" value="KAL3788477.1"/>
    <property type="molecule type" value="Genomic_DNA"/>
</dbReference>
<feature type="region of interest" description="Disordered" evidence="1">
    <location>
        <begin position="154"/>
        <end position="182"/>
    </location>
</feature>
<proteinExistence type="predicted"/>
<comment type="caution">
    <text evidence="2">The sequence shown here is derived from an EMBL/GenBank/DDBJ whole genome shotgun (WGS) entry which is preliminary data.</text>
</comment>
<evidence type="ECO:0000256" key="1">
    <source>
        <dbReference type="SAM" id="MobiDB-lite"/>
    </source>
</evidence>
<evidence type="ECO:0000313" key="3">
    <source>
        <dbReference type="Proteomes" id="UP001516023"/>
    </source>
</evidence>
<reference evidence="2 3" key="1">
    <citation type="journal article" date="2020" name="G3 (Bethesda)">
        <title>Improved Reference Genome for Cyclotella cryptica CCMP332, a Model for Cell Wall Morphogenesis, Salinity Adaptation, and Lipid Production in Diatoms (Bacillariophyta).</title>
        <authorList>
            <person name="Roberts W.R."/>
            <person name="Downey K.M."/>
            <person name="Ruck E.C."/>
            <person name="Traller J.C."/>
            <person name="Alverson A.J."/>
        </authorList>
    </citation>
    <scope>NUCLEOTIDE SEQUENCE [LARGE SCALE GENOMIC DNA]</scope>
    <source>
        <strain evidence="2 3">CCMP332</strain>
    </source>
</reference>
<evidence type="ECO:0000313" key="2">
    <source>
        <dbReference type="EMBL" id="KAL3788477.1"/>
    </source>
</evidence>
<feature type="region of interest" description="Disordered" evidence="1">
    <location>
        <begin position="704"/>
        <end position="728"/>
    </location>
</feature>
<feature type="compositionally biased region" description="Basic and acidic residues" evidence="1">
    <location>
        <begin position="167"/>
        <end position="182"/>
    </location>
</feature>